<dbReference type="Gene3D" id="2.60.40.420">
    <property type="entry name" value="Cupredoxins - blue copper proteins"/>
    <property type="match status" value="1"/>
</dbReference>
<evidence type="ECO:0000256" key="3">
    <source>
        <dbReference type="ARBA" id="ARBA00023002"/>
    </source>
</evidence>
<gene>
    <name evidence="5" type="ORF">CGI_10017372</name>
</gene>
<dbReference type="Pfam" id="PF07732">
    <property type="entry name" value="Cu-oxidase_3"/>
    <property type="match status" value="1"/>
</dbReference>
<dbReference type="InterPro" id="IPR011707">
    <property type="entry name" value="Cu-oxidase-like_N"/>
</dbReference>
<dbReference type="EMBL" id="JH817312">
    <property type="protein sequence ID" value="EKC26593.1"/>
    <property type="molecule type" value="Genomic_DNA"/>
</dbReference>
<dbReference type="InParanoid" id="K1PYA7"/>
<evidence type="ECO:0000256" key="4">
    <source>
        <dbReference type="ARBA" id="ARBA00023008"/>
    </source>
</evidence>
<protein>
    <submittedName>
        <fullName evidence="5">Laccase-2</fullName>
    </submittedName>
</protein>
<dbReference type="PANTHER" id="PTHR11709:SF394">
    <property type="entry name" value="FI03373P-RELATED"/>
    <property type="match status" value="1"/>
</dbReference>
<dbReference type="PANTHER" id="PTHR11709">
    <property type="entry name" value="MULTI-COPPER OXIDASE"/>
    <property type="match status" value="1"/>
</dbReference>
<keyword evidence="3" id="KW-0560">Oxidoreductase</keyword>
<organism evidence="5">
    <name type="scientific">Magallana gigas</name>
    <name type="common">Pacific oyster</name>
    <name type="synonym">Crassostrea gigas</name>
    <dbReference type="NCBI Taxonomy" id="29159"/>
    <lineage>
        <taxon>Eukaryota</taxon>
        <taxon>Metazoa</taxon>
        <taxon>Spiralia</taxon>
        <taxon>Lophotrochozoa</taxon>
        <taxon>Mollusca</taxon>
        <taxon>Bivalvia</taxon>
        <taxon>Autobranchia</taxon>
        <taxon>Pteriomorphia</taxon>
        <taxon>Ostreida</taxon>
        <taxon>Ostreoidea</taxon>
        <taxon>Ostreidae</taxon>
        <taxon>Magallana</taxon>
    </lineage>
</organism>
<dbReference type="GO" id="GO:0005507">
    <property type="term" value="F:copper ion binding"/>
    <property type="evidence" value="ECO:0007669"/>
    <property type="project" value="InterPro"/>
</dbReference>
<dbReference type="CDD" id="cd13858">
    <property type="entry name" value="CuRO_1_tcLCC2_insect_like"/>
    <property type="match status" value="1"/>
</dbReference>
<dbReference type="HOGENOM" id="CLU_130564_1_0_1"/>
<name>K1PYA7_MAGGI</name>
<dbReference type="GO" id="GO:0016491">
    <property type="term" value="F:oxidoreductase activity"/>
    <property type="evidence" value="ECO:0007669"/>
    <property type="project" value="UniProtKB-KW"/>
</dbReference>
<evidence type="ECO:0000256" key="2">
    <source>
        <dbReference type="ARBA" id="ARBA00022723"/>
    </source>
</evidence>
<proteinExistence type="inferred from homology"/>
<keyword evidence="2" id="KW-0479">Metal-binding</keyword>
<sequence>MIDKDKGHLYTQNRTILSHLSGEKVDINNVISADGWNMTRKLITANGTMPGPDIIVHQNQKITIVVYNHLLSEEVSIHWHGIEQFGTPAMDGVPFVTQCPILPGQSFNYTFTPRIGGTYFYHSHPGMQFDLGLFGAFIVV</sequence>
<evidence type="ECO:0000313" key="5">
    <source>
        <dbReference type="EMBL" id="EKC26593.1"/>
    </source>
</evidence>
<keyword evidence="4" id="KW-0186">Copper</keyword>
<accession>K1PYA7</accession>
<dbReference type="SUPFAM" id="SSF49503">
    <property type="entry name" value="Cupredoxins"/>
    <property type="match status" value="1"/>
</dbReference>
<dbReference type="InterPro" id="IPR045087">
    <property type="entry name" value="Cu-oxidase_fam"/>
</dbReference>
<reference evidence="5" key="1">
    <citation type="journal article" date="2012" name="Nature">
        <title>The oyster genome reveals stress adaptation and complexity of shell formation.</title>
        <authorList>
            <person name="Zhang G."/>
            <person name="Fang X."/>
            <person name="Guo X."/>
            <person name="Li L."/>
            <person name="Luo R."/>
            <person name="Xu F."/>
            <person name="Yang P."/>
            <person name="Zhang L."/>
            <person name="Wang X."/>
            <person name="Qi H."/>
            <person name="Xiong Z."/>
            <person name="Que H."/>
            <person name="Xie Y."/>
            <person name="Holland P.W."/>
            <person name="Paps J."/>
            <person name="Zhu Y."/>
            <person name="Wu F."/>
            <person name="Chen Y."/>
            <person name="Wang J."/>
            <person name="Peng C."/>
            <person name="Meng J."/>
            <person name="Yang L."/>
            <person name="Liu J."/>
            <person name="Wen B."/>
            <person name="Zhang N."/>
            <person name="Huang Z."/>
            <person name="Zhu Q."/>
            <person name="Feng Y."/>
            <person name="Mount A."/>
            <person name="Hedgecock D."/>
            <person name="Xu Z."/>
            <person name="Liu Y."/>
            <person name="Domazet-Loso T."/>
            <person name="Du Y."/>
            <person name="Sun X."/>
            <person name="Zhang S."/>
            <person name="Liu B."/>
            <person name="Cheng P."/>
            <person name="Jiang X."/>
            <person name="Li J."/>
            <person name="Fan D."/>
            <person name="Wang W."/>
            <person name="Fu W."/>
            <person name="Wang T."/>
            <person name="Wang B."/>
            <person name="Zhang J."/>
            <person name="Peng Z."/>
            <person name="Li Y."/>
            <person name="Li N."/>
            <person name="Wang J."/>
            <person name="Chen M."/>
            <person name="He Y."/>
            <person name="Tan F."/>
            <person name="Song X."/>
            <person name="Zheng Q."/>
            <person name="Huang R."/>
            <person name="Yang H."/>
            <person name="Du X."/>
            <person name="Chen L."/>
            <person name="Yang M."/>
            <person name="Gaffney P.M."/>
            <person name="Wang S."/>
            <person name="Luo L."/>
            <person name="She Z."/>
            <person name="Ming Y."/>
            <person name="Huang W."/>
            <person name="Zhang S."/>
            <person name="Huang B."/>
            <person name="Zhang Y."/>
            <person name="Qu T."/>
            <person name="Ni P."/>
            <person name="Miao G."/>
            <person name="Wang J."/>
            <person name="Wang Q."/>
            <person name="Steinberg C.E."/>
            <person name="Wang H."/>
            <person name="Li N."/>
            <person name="Qian L."/>
            <person name="Zhang G."/>
            <person name="Li Y."/>
            <person name="Yang H."/>
            <person name="Liu X."/>
            <person name="Wang J."/>
            <person name="Yin Y."/>
            <person name="Wang J."/>
        </authorList>
    </citation>
    <scope>NUCLEOTIDE SEQUENCE [LARGE SCALE GENOMIC DNA]</scope>
    <source>
        <strain evidence="5">05x7-T-G4-1.051#20</strain>
    </source>
</reference>
<evidence type="ECO:0000256" key="1">
    <source>
        <dbReference type="ARBA" id="ARBA00010609"/>
    </source>
</evidence>
<comment type="similarity">
    <text evidence="1">Belongs to the multicopper oxidase family.</text>
</comment>
<dbReference type="AlphaFoldDB" id="K1PYA7"/>
<dbReference type="InterPro" id="IPR008972">
    <property type="entry name" value="Cupredoxin"/>
</dbReference>